<dbReference type="GO" id="GO:0004519">
    <property type="term" value="F:endonuclease activity"/>
    <property type="evidence" value="ECO:0007669"/>
    <property type="project" value="UniProtKB-KW"/>
</dbReference>
<dbReference type="RefSeq" id="WP_244753006.1">
    <property type="nucleotide sequence ID" value="NZ_CP095074.1"/>
</dbReference>
<evidence type="ECO:0000256" key="4">
    <source>
        <dbReference type="ARBA" id="ARBA00040194"/>
    </source>
</evidence>
<evidence type="ECO:0000256" key="3">
    <source>
        <dbReference type="ARBA" id="ARBA00038412"/>
    </source>
</evidence>
<comment type="similarity">
    <text evidence="3">Belongs to the HNH nuclease family.</text>
</comment>
<gene>
    <name evidence="6" type="ORF">MUO14_24055</name>
</gene>
<evidence type="ECO:0000259" key="5">
    <source>
        <dbReference type="SMART" id="SM00507"/>
    </source>
</evidence>
<evidence type="ECO:0000313" key="6">
    <source>
        <dbReference type="EMBL" id="UOQ93406.1"/>
    </source>
</evidence>
<evidence type="ECO:0000256" key="1">
    <source>
        <dbReference type="ARBA" id="ARBA00022722"/>
    </source>
</evidence>
<keyword evidence="2" id="KW-0378">Hydrolase</keyword>
<dbReference type="Proteomes" id="UP000831880">
    <property type="component" value="Chromosome"/>
</dbReference>
<evidence type="ECO:0000256" key="2">
    <source>
        <dbReference type="ARBA" id="ARBA00022801"/>
    </source>
</evidence>
<keyword evidence="1" id="KW-0540">Nuclease</keyword>
<dbReference type="PANTHER" id="PTHR41286">
    <property type="entry name" value="HNH NUCLEASE YAJD-RELATED"/>
    <property type="match status" value="1"/>
</dbReference>
<dbReference type="InterPro" id="IPR003615">
    <property type="entry name" value="HNH_nuc"/>
</dbReference>
<dbReference type="SMART" id="SM00507">
    <property type="entry name" value="HNHc"/>
    <property type="match status" value="1"/>
</dbReference>
<evidence type="ECO:0000313" key="7">
    <source>
        <dbReference type="Proteomes" id="UP000831880"/>
    </source>
</evidence>
<dbReference type="Pfam" id="PF01844">
    <property type="entry name" value="HNH"/>
    <property type="match status" value="1"/>
</dbReference>
<dbReference type="Gene3D" id="1.10.30.50">
    <property type="match status" value="1"/>
</dbReference>
<name>A0ABY4GZE7_9BACI</name>
<dbReference type="CDD" id="cd00085">
    <property type="entry name" value="HNHc"/>
    <property type="match status" value="1"/>
</dbReference>
<protein>
    <recommendedName>
        <fullName evidence="4">Putative HNH nuclease YajD</fullName>
    </recommendedName>
</protein>
<dbReference type="PANTHER" id="PTHR41286:SF1">
    <property type="entry name" value="HNH NUCLEASE YAJD-RELATED"/>
    <property type="match status" value="1"/>
</dbReference>
<keyword evidence="6" id="KW-0255">Endonuclease</keyword>
<reference evidence="6 7" key="1">
    <citation type="submission" date="2022-04" db="EMBL/GenBank/DDBJ databases">
        <title>Halobacillus sp. isolated from saltern.</title>
        <authorList>
            <person name="Won M."/>
            <person name="Lee C.-M."/>
            <person name="Woen H.-Y."/>
            <person name="Kwon S.-W."/>
        </authorList>
    </citation>
    <scope>NUCLEOTIDE SEQUENCE [LARGE SCALE GENOMIC DNA]</scope>
    <source>
        <strain evidence="6 7">SSTM10-2</strain>
    </source>
</reference>
<feature type="domain" description="HNH nuclease" evidence="5">
    <location>
        <begin position="27"/>
        <end position="83"/>
    </location>
</feature>
<dbReference type="EMBL" id="CP095074">
    <property type="protein sequence ID" value="UOQ93406.1"/>
    <property type="molecule type" value="Genomic_DNA"/>
</dbReference>
<keyword evidence="7" id="KW-1185">Reference proteome</keyword>
<sequence length="113" mass="13224">MNNHQHYDKYRRNPEAKAFYKSAAWLKCREVILIRDDYLCQECLKDKRLTPADLVHHIIEYKEDQSKALDEDNLVSICFTCHNKIHGGKGKSNEMKVSKKINVVQMSGNPEIF</sequence>
<dbReference type="InterPro" id="IPR002711">
    <property type="entry name" value="HNH"/>
</dbReference>
<organism evidence="6 7">
    <name type="scientific">Halobacillus shinanisalinarum</name>
    <dbReference type="NCBI Taxonomy" id="2932258"/>
    <lineage>
        <taxon>Bacteria</taxon>
        <taxon>Bacillati</taxon>
        <taxon>Bacillota</taxon>
        <taxon>Bacilli</taxon>
        <taxon>Bacillales</taxon>
        <taxon>Bacillaceae</taxon>
        <taxon>Halobacillus</taxon>
    </lineage>
</organism>
<accession>A0ABY4GZE7</accession>
<proteinExistence type="inferred from homology"/>